<evidence type="ECO:0000256" key="2">
    <source>
        <dbReference type="ARBA" id="ARBA00022612"/>
    </source>
</evidence>
<dbReference type="Pfam" id="PF14223">
    <property type="entry name" value="Retrotran_gag_2"/>
    <property type="match status" value="1"/>
</dbReference>
<keyword evidence="2" id="KW-1188">Viral release from host cell</keyword>
<evidence type="ECO:0000256" key="10">
    <source>
        <dbReference type="ARBA" id="ARBA00022842"/>
    </source>
</evidence>
<dbReference type="Pfam" id="PF22936">
    <property type="entry name" value="Pol_BBD"/>
    <property type="match status" value="1"/>
</dbReference>
<accession>A0AAE1AKK1</accession>
<evidence type="ECO:0000259" key="17">
    <source>
        <dbReference type="PROSITE" id="PS50994"/>
    </source>
</evidence>
<gene>
    <name evidence="18" type="ORF">RRG08_032854</name>
</gene>
<dbReference type="GO" id="GO:0003676">
    <property type="term" value="F:nucleic acid binding"/>
    <property type="evidence" value="ECO:0007669"/>
    <property type="project" value="InterPro"/>
</dbReference>
<dbReference type="EMBL" id="JAWDGP010001734">
    <property type="protein sequence ID" value="KAK3788831.1"/>
    <property type="molecule type" value="Genomic_DNA"/>
</dbReference>
<keyword evidence="4" id="KW-0540">Nuclease</keyword>
<keyword evidence="13" id="KW-0239">DNA-directed DNA polymerase</keyword>
<evidence type="ECO:0000256" key="3">
    <source>
        <dbReference type="ARBA" id="ARBA00022670"/>
    </source>
</evidence>
<dbReference type="GO" id="GO:0005524">
    <property type="term" value="F:ATP binding"/>
    <property type="evidence" value="ECO:0007669"/>
    <property type="project" value="UniProtKB-KW"/>
</dbReference>
<keyword evidence="3" id="KW-0645">Protease</keyword>
<evidence type="ECO:0000256" key="9">
    <source>
        <dbReference type="ARBA" id="ARBA00022840"/>
    </source>
</evidence>
<evidence type="ECO:0000256" key="11">
    <source>
        <dbReference type="ARBA" id="ARBA00022908"/>
    </source>
</evidence>
<evidence type="ECO:0000256" key="6">
    <source>
        <dbReference type="ARBA" id="ARBA00022741"/>
    </source>
</evidence>
<dbReference type="GO" id="GO:0015074">
    <property type="term" value="P:DNA integration"/>
    <property type="evidence" value="ECO:0007669"/>
    <property type="project" value="UniProtKB-KW"/>
</dbReference>
<evidence type="ECO:0000256" key="15">
    <source>
        <dbReference type="ARBA" id="ARBA00023172"/>
    </source>
</evidence>
<dbReference type="InterPro" id="IPR012337">
    <property type="entry name" value="RNaseH-like_sf"/>
</dbReference>
<keyword evidence="14" id="KW-0917">Virion maturation</keyword>
<keyword evidence="12" id="KW-0695">RNA-directed DNA polymerase</keyword>
<dbReference type="GO" id="GO:0004519">
    <property type="term" value="F:endonuclease activity"/>
    <property type="evidence" value="ECO:0007669"/>
    <property type="project" value="UniProtKB-KW"/>
</dbReference>
<dbReference type="InterPro" id="IPR054722">
    <property type="entry name" value="PolX-like_BBD"/>
</dbReference>
<protein>
    <recommendedName>
        <fullName evidence="17">Integrase catalytic domain-containing protein</fullName>
    </recommendedName>
</protein>
<keyword evidence="7" id="KW-0255">Endonuclease</keyword>
<evidence type="ECO:0000256" key="16">
    <source>
        <dbReference type="SAM" id="MobiDB-lite"/>
    </source>
</evidence>
<keyword evidence="9" id="KW-0067">ATP-binding</keyword>
<dbReference type="GO" id="GO:0006508">
    <property type="term" value="P:proteolysis"/>
    <property type="evidence" value="ECO:0007669"/>
    <property type="project" value="UniProtKB-KW"/>
</dbReference>
<keyword evidence="10" id="KW-0460">Magnesium</keyword>
<evidence type="ECO:0000313" key="18">
    <source>
        <dbReference type="EMBL" id="KAK3788831.1"/>
    </source>
</evidence>
<evidence type="ECO:0000256" key="12">
    <source>
        <dbReference type="ARBA" id="ARBA00022918"/>
    </source>
</evidence>
<dbReference type="GO" id="GO:0003964">
    <property type="term" value="F:RNA-directed DNA polymerase activity"/>
    <property type="evidence" value="ECO:0007669"/>
    <property type="project" value="UniProtKB-KW"/>
</dbReference>
<keyword evidence="13" id="KW-0808">Transferase</keyword>
<evidence type="ECO:0000256" key="4">
    <source>
        <dbReference type="ARBA" id="ARBA00022722"/>
    </source>
</evidence>
<keyword evidence="15" id="KW-0233">DNA recombination</keyword>
<keyword evidence="19" id="KW-1185">Reference proteome</keyword>
<evidence type="ECO:0000256" key="14">
    <source>
        <dbReference type="ARBA" id="ARBA00023113"/>
    </source>
</evidence>
<evidence type="ECO:0000256" key="5">
    <source>
        <dbReference type="ARBA" id="ARBA00022723"/>
    </source>
</evidence>
<keyword evidence="5" id="KW-0479">Metal-binding</keyword>
<keyword evidence="6" id="KW-0547">Nucleotide-binding</keyword>
<feature type="compositionally biased region" description="Polar residues" evidence="16">
    <location>
        <begin position="570"/>
        <end position="579"/>
    </location>
</feature>
<evidence type="ECO:0000256" key="8">
    <source>
        <dbReference type="ARBA" id="ARBA00022801"/>
    </source>
</evidence>
<dbReference type="AlphaFoldDB" id="A0AAE1AKK1"/>
<evidence type="ECO:0000313" key="19">
    <source>
        <dbReference type="Proteomes" id="UP001283361"/>
    </source>
</evidence>
<keyword evidence="11" id="KW-0229">DNA integration</keyword>
<keyword evidence="8" id="KW-0378">Hydrolase</keyword>
<dbReference type="SUPFAM" id="SSF53098">
    <property type="entry name" value="Ribonuclease H-like"/>
    <property type="match status" value="1"/>
</dbReference>
<dbReference type="InterPro" id="IPR039537">
    <property type="entry name" value="Retrotran_Ty1/copia-like"/>
</dbReference>
<evidence type="ECO:0000256" key="7">
    <source>
        <dbReference type="ARBA" id="ARBA00022759"/>
    </source>
</evidence>
<dbReference type="InterPro" id="IPR057670">
    <property type="entry name" value="SH3_retrovirus"/>
</dbReference>
<dbReference type="Pfam" id="PF25597">
    <property type="entry name" value="SH3_retrovirus"/>
    <property type="match status" value="1"/>
</dbReference>
<feature type="region of interest" description="Disordered" evidence="16">
    <location>
        <begin position="552"/>
        <end position="604"/>
    </location>
</feature>
<dbReference type="PANTHER" id="PTHR42648:SF11">
    <property type="entry name" value="TRANSPOSON TY4-P GAG-POL POLYPROTEIN"/>
    <property type="match status" value="1"/>
</dbReference>
<evidence type="ECO:0000256" key="1">
    <source>
        <dbReference type="ARBA" id="ARBA00002180"/>
    </source>
</evidence>
<keyword evidence="13" id="KW-0548">Nucleotidyltransferase</keyword>
<feature type="compositionally biased region" description="Basic and acidic residues" evidence="16">
    <location>
        <begin position="553"/>
        <end position="569"/>
    </location>
</feature>
<evidence type="ECO:0000256" key="13">
    <source>
        <dbReference type="ARBA" id="ARBA00022932"/>
    </source>
</evidence>
<proteinExistence type="predicted"/>
<reference evidence="18" key="1">
    <citation type="journal article" date="2023" name="G3 (Bethesda)">
        <title>A reference genome for the long-term kleptoplast-retaining sea slug Elysia crispata morphotype clarki.</title>
        <authorList>
            <person name="Eastman K.E."/>
            <person name="Pendleton A.L."/>
            <person name="Shaikh M.A."/>
            <person name="Suttiyut T."/>
            <person name="Ogas R."/>
            <person name="Tomko P."/>
            <person name="Gavelis G."/>
            <person name="Widhalm J.R."/>
            <person name="Wisecaver J.H."/>
        </authorList>
    </citation>
    <scope>NUCLEOTIDE SEQUENCE</scope>
    <source>
        <strain evidence="18">ECLA1</strain>
    </source>
</reference>
<feature type="domain" description="Integrase catalytic" evidence="17">
    <location>
        <begin position="312"/>
        <end position="475"/>
    </location>
</feature>
<dbReference type="GO" id="GO:0006310">
    <property type="term" value="P:DNA recombination"/>
    <property type="evidence" value="ECO:0007669"/>
    <property type="project" value="UniProtKB-KW"/>
</dbReference>
<dbReference type="Proteomes" id="UP001283361">
    <property type="component" value="Unassembled WGS sequence"/>
</dbReference>
<name>A0AAE1AKK1_9GAST</name>
<dbReference type="Pfam" id="PF00665">
    <property type="entry name" value="rve"/>
    <property type="match status" value="1"/>
</dbReference>
<dbReference type="GO" id="GO:0046872">
    <property type="term" value="F:metal ion binding"/>
    <property type="evidence" value="ECO:0007669"/>
    <property type="project" value="UniProtKB-KW"/>
</dbReference>
<comment type="function">
    <text evidence="1">The aspartyl protease (PR) mediates the proteolytic cleavages of the Gag and Gag-Pol polyproteins after assembly of the VLP.</text>
</comment>
<organism evidence="18 19">
    <name type="scientific">Elysia crispata</name>
    <name type="common">lettuce slug</name>
    <dbReference type="NCBI Taxonomy" id="231223"/>
    <lineage>
        <taxon>Eukaryota</taxon>
        <taxon>Metazoa</taxon>
        <taxon>Spiralia</taxon>
        <taxon>Lophotrochozoa</taxon>
        <taxon>Mollusca</taxon>
        <taxon>Gastropoda</taxon>
        <taxon>Heterobranchia</taxon>
        <taxon>Euthyneura</taxon>
        <taxon>Panpulmonata</taxon>
        <taxon>Sacoglossa</taxon>
        <taxon>Placobranchoidea</taxon>
        <taxon>Plakobranchidae</taxon>
        <taxon>Elysia</taxon>
    </lineage>
</organism>
<dbReference type="PROSITE" id="PS50994">
    <property type="entry name" value="INTEGRASE"/>
    <property type="match status" value="1"/>
</dbReference>
<dbReference type="GO" id="GO:0008233">
    <property type="term" value="F:peptidase activity"/>
    <property type="evidence" value="ECO:0007669"/>
    <property type="project" value="UniProtKB-KW"/>
</dbReference>
<dbReference type="GO" id="GO:0003887">
    <property type="term" value="F:DNA-directed DNA polymerase activity"/>
    <property type="evidence" value="ECO:0007669"/>
    <property type="project" value="UniProtKB-KW"/>
</dbReference>
<dbReference type="Gene3D" id="3.30.420.10">
    <property type="entry name" value="Ribonuclease H-like superfamily/Ribonuclease H"/>
    <property type="match status" value="1"/>
</dbReference>
<dbReference type="InterPro" id="IPR036397">
    <property type="entry name" value="RNaseH_sf"/>
</dbReference>
<sequence>MTAAKHLTILRNHYRPTGKPRVITLYTQLTSLVKSKQESITDYIIRAETAASCLRDAGELISDSLLVAMVLKGLPNEYQPFVTVMTQRNKALTFSEFKVALRNHEDTDTHRLQPQMSCLLNTDDGVKTADPQHMTPASAFSENFKPSDHVIELANGSRNRNLALGQGDVEMDILNSDGNRCSITLENALYVPSFSQNIFSVTAATEKRATIIFSENSGKLFPKVKDSSNAQFVEIHKEGKLYYINSVQHSTKVSRTLKQWHEALGHCNTQDILKLEGKVKGMVITNKTDKFQCEVCPQGKMTDFRSRVPDNSASAPFELVHIDLSGPIDPISIDGHRYALLCVDSFSNLASVYFLKHKDDACDAFKQYIADSSPYGTIKSVRSDQGGEFISEKFVSMLIQNKICHERSAPCSQHQNGKAERLWRTLFDMARCLLVQSGLNKNMWTYAVLTAAYVRNRCFNQKIESTPFEQITGKKPNIANMRPFGSTCFCLVQKPKKLENRSVKGIFIGYDRKSPACLIYFPETQEIKKIRCVQFHNVDSGKSDSVEIPFDEDYVHDKNKPNETQKKNDPTVTVENKTTQQRQSSQSQEATGSQGATDLGKRNRTRPKYLDDYVVINDHDNSNSEERDFLNSTFLHYCYNTVHNIPTSYNNAMTCDEACKWQKAMDDEMCALEENDTFEVTTLPPGRKAVGGRWDSI</sequence>
<dbReference type="PANTHER" id="PTHR42648">
    <property type="entry name" value="TRANSPOSASE, PUTATIVE-RELATED"/>
    <property type="match status" value="1"/>
</dbReference>
<comment type="caution">
    <text evidence="18">The sequence shown here is derived from an EMBL/GenBank/DDBJ whole genome shotgun (WGS) entry which is preliminary data.</text>
</comment>
<dbReference type="InterPro" id="IPR001584">
    <property type="entry name" value="Integrase_cat-core"/>
</dbReference>